<accession>A0A1I5DI70</accession>
<dbReference type="EMBL" id="FOUY01000026">
    <property type="protein sequence ID" value="SFN98827.1"/>
    <property type="molecule type" value="Genomic_DNA"/>
</dbReference>
<organism evidence="2 3">
    <name type="scientific">Pseudonocardia ammonioxydans</name>
    <dbReference type="NCBI Taxonomy" id="260086"/>
    <lineage>
        <taxon>Bacteria</taxon>
        <taxon>Bacillati</taxon>
        <taxon>Actinomycetota</taxon>
        <taxon>Actinomycetes</taxon>
        <taxon>Pseudonocardiales</taxon>
        <taxon>Pseudonocardiaceae</taxon>
        <taxon>Pseudonocardia</taxon>
    </lineage>
</organism>
<proteinExistence type="predicted"/>
<evidence type="ECO:0000313" key="2">
    <source>
        <dbReference type="EMBL" id="SFN98827.1"/>
    </source>
</evidence>
<keyword evidence="3" id="KW-1185">Reference proteome</keyword>
<protein>
    <submittedName>
        <fullName evidence="2">Uncharacterized protein</fullName>
    </submittedName>
</protein>
<feature type="transmembrane region" description="Helical" evidence="1">
    <location>
        <begin position="12"/>
        <end position="33"/>
    </location>
</feature>
<dbReference type="AlphaFoldDB" id="A0A1I5DI70"/>
<keyword evidence="1" id="KW-0812">Transmembrane</keyword>
<evidence type="ECO:0000256" key="1">
    <source>
        <dbReference type="SAM" id="Phobius"/>
    </source>
</evidence>
<evidence type="ECO:0000313" key="3">
    <source>
        <dbReference type="Proteomes" id="UP000199614"/>
    </source>
</evidence>
<sequence>MREDDDAGGGAFVLGGVLLAGLLAGAALLVAVSPAPPADASQRVERAGVSTGCADGSGAAALLGLVCEAPD</sequence>
<reference evidence="2 3" key="1">
    <citation type="submission" date="2016-10" db="EMBL/GenBank/DDBJ databases">
        <authorList>
            <person name="de Groot N.N."/>
        </authorList>
    </citation>
    <scope>NUCLEOTIDE SEQUENCE [LARGE SCALE GENOMIC DNA]</scope>
    <source>
        <strain evidence="2 3">CGMCC 4.1877</strain>
    </source>
</reference>
<dbReference type="Proteomes" id="UP000199614">
    <property type="component" value="Unassembled WGS sequence"/>
</dbReference>
<dbReference type="RefSeq" id="WP_093348739.1">
    <property type="nucleotide sequence ID" value="NZ_FOUY01000026.1"/>
</dbReference>
<name>A0A1I5DI70_PSUAM</name>
<gene>
    <name evidence="2" type="ORF">SAMN05216207_102657</name>
</gene>
<keyword evidence="1" id="KW-1133">Transmembrane helix</keyword>
<keyword evidence="1" id="KW-0472">Membrane</keyword>